<accession>A0A0A2M8G0</accession>
<proteinExistence type="predicted"/>
<dbReference type="RefSeq" id="WP_020211569.1">
    <property type="nucleotide sequence ID" value="NZ_JRLX01000001.1"/>
</dbReference>
<dbReference type="eggNOG" id="COG4095">
    <property type="taxonomic scope" value="Bacteria"/>
</dbReference>
<dbReference type="Gene3D" id="1.20.1280.290">
    <property type="match status" value="1"/>
</dbReference>
<keyword evidence="1 2" id="KW-0812">Transmembrane</keyword>
<organism evidence="2 3">
    <name type="scientific">Flavobacterium rivuli WB 3.3-2 = DSM 21788</name>
    <dbReference type="NCBI Taxonomy" id="1121895"/>
    <lineage>
        <taxon>Bacteria</taxon>
        <taxon>Pseudomonadati</taxon>
        <taxon>Bacteroidota</taxon>
        <taxon>Flavobacteriia</taxon>
        <taxon>Flavobacteriales</taxon>
        <taxon>Flavobacteriaceae</taxon>
        <taxon>Flavobacterium</taxon>
    </lineage>
</organism>
<evidence type="ECO:0000256" key="1">
    <source>
        <dbReference type="SAM" id="Phobius"/>
    </source>
</evidence>
<keyword evidence="1" id="KW-1133">Transmembrane helix</keyword>
<sequence length="90" mass="9833">MDFIELVGIVAGLCTSSSIIPQLVKTIKSKKAGDVSVLMFIVLLTGNSLWVYYGADKGDVPIIATNILSILLNVAMLICKFKYKKNDDDH</sequence>
<keyword evidence="3" id="KW-1185">Reference proteome</keyword>
<dbReference type="NCBIfam" id="NF037968">
    <property type="entry name" value="SemiSWEET_2"/>
    <property type="match status" value="1"/>
</dbReference>
<dbReference type="Pfam" id="PF03083">
    <property type="entry name" value="MtN3_slv"/>
    <property type="match status" value="1"/>
</dbReference>
<feature type="transmembrane region" description="Helical" evidence="1">
    <location>
        <begin position="36"/>
        <end position="55"/>
    </location>
</feature>
<dbReference type="InterPro" id="IPR047662">
    <property type="entry name" value="SemiSWEET"/>
</dbReference>
<name>A0A0A2M8G0_9FLAO</name>
<dbReference type="EMBL" id="JRLX01000001">
    <property type="protein sequence ID" value="KGO88554.1"/>
    <property type="molecule type" value="Genomic_DNA"/>
</dbReference>
<comment type="caution">
    <text evidence="2">The sequence shown here is derived from an EMBL/GenBank/DDBJ whole genome shotgun (WGS) entry which is preliminary data.</text>
</comment>
<dbReference type="Proteomes" id="UP000030152">
    <property type="component" value="Unassembled WGS sequence"/>
</dbReference>
<gene>
    <name evidence="2" type="ORF">Q765_01205</name>
</gene>
<dbReference type="OrthoDB" id="122062at2"/>
<dbReference type="STRING" id="1121895.GCA_000378485_00447"/>
<protein>
    <submittedName>
        <fullName evidence="2">MtN3 and saliva related transmembrane protein</fullName>
    </submittedName>
</protein>
<evidence type="ECO:0000313" key="3">
    <source>
        <dbReference type="Proteomes" id="UP000030152"/>
    </source>
</evidence>
<dbReference type="GO" id="GO:0051119">
    <property type="term" value="F:sugar transmembrane transporter activity"/>
    <property type="evidence" value="ECO:0007669"/>
    <property type="project" value="InterPro"/>
</dbReference>
<feature type="transmembrane region" description="Helical" evidence="1">
    <location>
        <begin position="61"/>
        <end position="79"/>
    </location>
</feature>
<evidence type="ECO:0000313" key="2">
    <source>
        <dbReference type="EMBL" id="KGO88554.1"/>
    </source>
</evidence>
<keyword evidence="1" id="KW-0472">Membrane</keyword>
<dbReference type="AlphaFoldDB" id="A0A0A2M8G0"/>
<reference evidence="2 3" key="1">
    <citation type="submission" date="2013-09" db="EMBL/GenBank/DDBJ databases">
        <authorList>
            <person name="Zeng Z."/>
            <person name="Chen C."/>
        </authorList>
    </citation>
    <scope>NUCLEOTIDE SEQUENCE [LARGE SCALE GENOMIC DNA]</scope>
    <source>
        <strain evidence="2 3">WB 3.3-2</strain>
    </source>
</reference>
<dbReference type="GO" id="GO:0016020">
    <property type="term" value="C:membrane"/>
    <property type="evidence" value="ECO:0007669"/>
    <property type="project" value="InterPro"/>
</dbReference>
<dbReference type="InterPro" id="IPR004316">
    <property type="entry name" value="SWEET_rpt"/>
</dbReference>